<protein>
    <submittedName>
        <fullName evidence="2">Rho termination factor N-terminal domain-containing protein</fullName>
    </submittedName>
</protein>
<dbReference type="Proteomes" id="UP001235303">
    <property type="component" value="Unassembled WGS sequence"/>
</dbReference>
<organism evidence="2 3">
    <name type="scientific">Roseofilum acuticapitatum BLCC-M154</name>
    <dbReference type="NCBI Taxonomy" id="3022444"/>
    <lineage>
        <taxon>Bacteria</taxon>
        <taxon>Bacillati</taxon>
        <taxon>Cyanobacteriota</taxon>
        <taxon>Cyanophyceae</taxon>
        <taxon>Desertifilales</taxon>
        <taxon>Desertifilaceae</taxon>
        <taxon>Roseofilum</taxon>
        <taxon>Roseofilum acuticapitatum</taxon>
    </lineage>
</organism>
<dbReference type="PANTHER" id="PTHR34449:SF2">
    <property type="entry name" value="RHO TERMINATION FACTOR"/>
    <property type="match status" value="1"/>
</dbReference>
<dbReference type="Gene3D" id="3.90.1530.10">
    <property type="entry name" value="Conserved hypothetical protein from pyrococcus furiosus pfu- 392566-001, ParB domain"/>
    <property type="match status" value="1"/>
</dbReference>
<evidence type="ECO:0000313" key="3">
    <source>
        <dbReference type="Proteomes" id="UP001235303"/>
    </source>
</evidence>
<dbReference type="RefSeq" id="WP_283752232.1">
    <property type="nucleotide sequence ID" value="NZ_JAQOSP010000021.1"/>
</dbReference>
<name>A0ABT7APT7_9CYAN</name>
<reference evidence="2 3" key="1">
    <citation type="submission" date="2023-01" db="EMBL/GenBank/DDBJ databases">
        <title>Novel diversity within Roseofilum (Cyanobacteria; Desertifilaceae) from marine benthic mats with descriptions of four novel species.</title>
        <authorList>
            <person name="Wang Y."/>
            <person name="Berthold D.E."/>
            <person name="Hu J."/>
            <person name="Lefler F.W."/>
            <person name="Laughinghouse H.D. IV."/>
        </authorList>
    </citation>
    <scope>NUCLEOTIDE SEQUENCE [LARGE SCALE GENOMIC DNA]</scope>
    <source>
        <strain evidence="2 3">BLCC-M154</strain>
    </source>
</reference>
<comment type="caution">
    <text evidence="2">The sequence shown here is derived from an EMBL/GenBank/DDBJ whole genome shotgun (WGS) entry which is preliminary data.</text>
</comment>
<evidence type="ECO:0000259" key="1">
    <source>
        <dbReference type="Pfam" id="PF07498"/>
    </source>
</evidence>
<feature type="domain" description="Rho termination factor-like N-terminal" evidence="1">
    <location>
        <begin position="201"/>
        <end position="234"/>
    </location>
</feature>
<dbReference type="InterPro" id="IPR011112">
    <property type="entry name" value="Rho-like_N"/>
</dbReference>
<dbReference type="Pfam" id="PF07498">
    <property type="entry name" value="Rho_N"/>
    <property type="match status" value="1"/>
</dbReference>
<gene>
    <name evidence="2" type="ORF">PMG71_03400</name>
</gene>
<dbReference type="EMBL" id="JAQOSP010000021">
    <property type="protein sequence ID" value="MDJ1168469.1"/>
    <property type="molecule type" value="Genomic_DNA"/>
</dbReference>
<proteinExistence type="predicted"/>
<evidence type="ECO:0000313" key="2">
    <source>
        <dbReference type="EMBL" id="MDJ1168469.1"/>
    </source>
</evidence>
<accession>A0ABT7APT7</accession>
<keyword evidence="3" id="KW-1185">Reference proteome</keyword>
<sequence length="235" mass="26244">MKQEIGALIYLYLEEIEPGEPVKVHEFLIKETAKAVSRAGDRNWLPIVVKQMGQDRYQVISNMFAYAVAEEAGLEKVWCIIADDSEVTQAACELLSQERLPKIDLATATVDDIHRGLDYLIHRAVNPLKGVKVAVATNRIFEAPRPTWKPSLMDVTQLKCGITKGAKLNAFKEVFYLSAQPTVPVETPKIEKKETVEPKALKSLTVAQLKKIAKERGLSGYSKLKKGELLELLKT</sequence>
<dbReference type="PANTHER" id="PTHR34449">
    <property type="entry name" value="RHO TERMINATION FACTOR"/>
    <property type="match status" value="1"/>
</dbReference>